<evidence type="ECO:0000313" key="1">
    <source>
        <dbReference type="EMBL" id="KAF1767830.1"/>
    </source>
</evidence>
<comment type="caution">
    <text evidence="1">The sequence shown here is derived from an EMBL/GenBank/DDBJ whole genome shotgun (WGS) entry which is preliminary data.</text>
</comment>
<dbReference type="GeneID" id="9804904"/>
<protein>
    <submittedName>
        <fullName evidence="1">Uncharacterized protein</fullName>
    </submittedName>
</protein>
<dbReference type="KEGG" id="crq:GCK72_007789"/>
<gene>
    <name evidence="1" type="ORF">GCK72_007789</name>
</gene>
<dbReference type="AlphaFoldDB" id="A0A6A5HI59"/>
<accession>A0A6A5HI59</accession>
<dbReference type="CTD" id="9804904"/>
<name>A0A6A5HI59_CAERE</name>
<reference evidence="1 2" key="1">
    <citation type="submission" date="2019-12" db="EMBL/GenBank/DDBJ databases">
        <title>Chromosome-level assembly of the Caenorhabditis remanei genome.</title>
        <authorList>
            <person name="Teterina A.A."/>
            <person name="Willis J.H."/>
            <person name="Phillips P.C."/>
        </authorList>
    </citation>
    <scope>NUCLEOTIDE SEQUENCE [LARGE SCALE GENOMIC DNA]</scope>
    <source>
        <strain evidence="1 2">PX506</strain>
        <tissue evidence="1">Whole organism</tissue>
    </source>
</reference>
<proteinExistence type="predicted"/>
<dbReference type="EMBL" id="WUAV01000002">
    <property type="protein sequence ID" value="KAF1767830.1"/>
    <property type="molecule type" value="Genomic_DNA"/>
</dbReference>
<dbReference type="RefSeq" id="XP_003107144.2">
    <property type="nucleotide sequence ID" value="XM_003107096.2"/>
</dbReference>
<sequence>MSCYLTCYDPPPRRTHDSGPKIAALHVDLQPVTFSIPLNKSVKYSIQNNHDCLEQEVYVTCNSLLCEIRDPKVRNGVSTQIYGLMKKGETMVFELGLRDQNDTSSIPLSPLIFSPAGYLEICHYDAQKKSDSDWKNKPNEVAKYDMMIGSTYGRWKENLVLEAESEWVKKKNEEFIEKFQKSLDDWELETEKIEKGQKKMMTDLMAANVPVEKVVVEEKKIEKKKKRVLGCC</sequence>
<organism evidence="1 2">
    <name type="scientific">Caenorhabditis remanei</name>
    <name type="common">Caenorhabditis vulgaris</name>
    <dbReference type="NCBI Taxonomy" id="31234"/>
    <lineage>
        <taxon>Eukaryota</taxon>
        <taxon>Metazoa</taxon>
        <taxon>Ecdysozoa</taxon>
        <taxon>Nematoda</taxon>
        <taxon>Chromadorea</taxon>
        <taxon>Rhabditida</taxon>
        <taxon>Rhabditina</taxon>
        <taxon>Rhabditomorpha</taxon>
        <taxon>Rhabditoidea</taxon>
        <taxon>Rhabditidae</taxon>
        <taxon>Peloderinae</taxon>
        <taxon>Caenorhabditis</taxon>
    </lineage>
</organism>
<dbReference type="Proteomes" id="UP000483820">
    <property type="component" value="Chromosome II"/>
</dbReference>
<evidence type="ECO:0000313" key="2">
    <source>
        <dbReference type="Proteomes" id="UP000483820"/>
    </source>
</evidence>